<keyword evidence="1" id="KW-0808">Transferase</keyword>
<dbReference type="PaxDb" id="768679-TTX_0360"/>
<dbReference type="GeneID" id="11263370"/>
<evidence type="ECO:0000313" key="2">
    <source>
        <dbReference type="Proteomes" id="UP000002654"/>
    </source>
</evidence>
<organism evidence="1 2">
    <name type="scientific">Thermoproteus tenax (strain ATCC 35583 / DSM 2078 / JCM 9277 / NBRC 100435 / Kra 1)</name>
    <dbReference type="NCBI Taxonomy" id="768679"/>
    <lineage>
        <taxon>Archaea</taxon>
        <taxon>Thermoproteota</taxon>
        <taxon>Thermoprotei</taxon>
        <taxon>Thermoproteales</taxon>
        <taxon>Thermoproteaceae</taxon>
        <taxon>Thermoproteus</taxon>
    </lineage>
</organism>
<dbReference type="HOGENOM" id="CLU_014813_3_3_2"/>
<dbReference type="STRING" id="768679.TTX_0360"/>
<protein>
    <submittedName>
        <fullName evidence="1">Gamma-glutamyltranspeptidase</fullName>
        <ecNumber evidence="1">2.3.2.2</ecNumber>
    </submittedName>
</protein>
<dbReference type="Gene3D" id="1.10.246.230">
    <property type="match status" value="1"/>
</dbReference>
<dbReference type="eggNOG" id="arCOG04053">
    <property type="taxonomic scope" value="Archaea"/>
</dbReference>
<dbReference type="PANTHER" id="PTHR43881">
    <property type="entry name" value="GAMMA-GLUTAMYLTRANSPEPTIDASE (AFU_ORTHOLOGUE AFUA_4G13580)"/>
    <property type="match status" value="1"/>
</dbReference>
<dbReference type="Pfam" id="PF01019">
    <property type="entry name" value="G_glu_transpept"/>
    <property type="match status" value="1"/>
</dbReference>
<dbReference type="PRINTS" id="PR01210">
    <property type="entry name" value="GGTRANSPTASE"/>
</dbReference>
<dbReference type="PANTHER" id="PTHR43881:SF1">
    <property type="entry name" value="GAMMA-GLUTAMYLTRANSPEPTIDASE (AFU_ORTHOLOGUE AFUA_4G13580)"/>
    <property type="match status" value="1"/>
</dbReference>
<accession>G4RN91</accession>
<dbReference type="GO" id="GO:0103068">
    <property type="term" value="F:leukotriene C4 gamma-glutamyl transferase activity"/>
    <property type="evidence" value="ECO:0007669"/>
    <property type="project" value="UniProtKB-EC"/>
</dbReference>
<sequence length="462" mass="50312">MSWGSKIAVASESYQATYLGMKIAELGGNEADVALAVSLALAYLLPHLNGLGGDFLALVERGGKVEAVMGLGWAPSGIGERPPRFGLASAVVPGMARGLWELHRRYGSLDWGKVVRTVADFLEREAVVHPSLAEALERAELEGPGSSLYRSIPRAPGERYTVAPLLSLYRSIADEGPDALYRALAASLSGELFAPEDFLQYRAEVREPLAVEHEGWTLYEAPPPSLGFAVLLTLKLADQPPRPPPLSYARIKSILSAARRAHWARDKYLGDCEIPWRELLEGRIQLSESERPTPTPGTTYFAVAGREMTISAIQSLYYAFGSRYVERNGVVLNNRASDFTDGPNKPGPRRRPAHTLSAVIALRGDRAVALGASAGHYRPVIYAQLIQNLLYYGMELRRAVWAPRFIWVEGWRAEAERGFEEGPGVHIVDYPSRMGVAAAAVREGKRVGAASDLRGDGAALAK</sequence>
<dbReference type="PATRIC" id="fig|768679.9.peg.377"/>
<dbReference type="Proteomes" id="UP000002654">
    <property type="component" value="Chromosome"/>
</dbReference>
<dbReference type="EC" id="2.3.2.2" evidence="1"/>
<dbReference type="SUPFAM" id="SSF56235">
    <property type="entry name" value="N-terminal nucleophile aminohydrolases (Ntn hydrolases)"/>
    <property type="match status" value="1"/>
</dbReference>
<dbReference type="EMBL" id="FN869859">
    <property type="protein sequence ID" value="CCC81035.1"/>
    <property type="molecule type" value="Genomic_DNA"/>
</dbReference>
<gene>
    <name evidence="1" type="primary">ggt</name>
    <name evidence="1" type="ordered locus">TTX_0360</name>
</gene>
<dbReference type="InterPro" id="IPR052896">
    <property type="entry name" value="GGT-like_enzyme"/>
</dbReference>
<dbReference type="OrthoDB" id="183046at2157"/>
<dbReference type="KEGG" id="ttn:TTX_0360"/>
<name>G4RN91_THETK</name>
<proteinExistence type="predicted"/>
<dbReference type="AlphaFoldDB" id="G4RN91"/>
<reference evidence="1 2" key="1">
    <citation type="journal article" date="2011" name="PLoS ONE">
        <title>The complete genome sequence of Thermoproteus tenax: a physiologically versatile member of the Crenarchaeota.</title>
        <authorList>
            <person name="Siebers B."/>
            <person name="Zaparty M."/>
            <person name="Raddatz G."/>
            <person name="Tjaden B."/>
            <person name="Albers S.V."/>
            <person name="Bell S.D."/>
            <person name="Blombach F."/>
            <person name="Kletzin A."/>
            <person name="Kyrpides N."/>
            <person name="Lanz C."/>
            <person name="Plagens A."/>
            <person name="Rampp M."/>
            <person name="Rosinus A."/>
            <person name="von Jan M."/>
            <person name="Makarova K.S."/>
            <person name="Klenk H.P."/>
            <person name="Schuster S.C."/>
            <person name="Hensel R."/>
        </authorList>
    </citation>
    <scope>NUCLEOTIDE SEQUENCE [LARGE SCALE GENOMIC DNA]</scope>
    <source>
        <strain evidence="2">ATCC 35583 / DSM 2078 / JCM 9277 / NBRC 100435 / Kra 1</strain>
    </source>
</reference>
<dbReference type="Gene3D" id="3.60.20.40">
    <property type="match status" value="1"/>
</dbReference>
<keyword evidence="1" id="KW-0012">Acyltransferase</keyword>
<evidence type="ECO:0000313" key="1">
    <source>
        <dbReference type="EMBL" id="CCC81035.1"/>
    </source>
</evidence>
<keyword evidence="2" id="KW-1185">Reference proteome</keyword>
<dbReference type="InterPro" id="IPR029055">
    <property type="entry name" value="Ntn_hydrolases_N"/>
</dbReference>
<dbReference type="RefSeq" id="WP_014126292.1">
    <property type="nucleotide sequence ID" value="NC_016070.1"/>
</dbReference>
<dbReference type="InterPro" id="IPR043137">
    <property type="entry name" value="GGT_ssub_C"/>
</dbReference>